<reference evidence="10 11" key="1">
    <citation type="journal article" date="2018" name="BMC Genomics">
        <title>Comparative genome analyses reveal sequence features reflecting distinct modes of host-adaptation between dicot and monocot powdery mildew.</title>
        <authorList>
            <person name="Wu Y."/>
            <person name="Ma X."/>
            <person name="Pan Z."/>
            <person name="Kale S.D."/>
            <person name="Song Y."/>
            <person name="King H."/>
            <person name="Zhang Q."/>
            <person name="Presley C."/>
            <person name="Deng X."/>
            <person name="Wei C.I."/>
            <person name="Xiao S."/>
        </authorList>
    </citation>
    <scope>NUCLEOTIDE SEQUENCE [LARGE SCALE GENOMIC DNA]</scope>
    <source>
        <strain evidence="10">UMSG1</strain>
    </source>
</reference>
<feature type="region of interest" description="Disordered" evidence="7">
    <location>
        <begin position="646"/>
        <end position="675"/>
    </location>
</feature>
<evidence type="ECO:0000256" key="8">
    <source>
        <dbReference type="SAM" id="Phobius"/>
    </source>
</evidence>
<dbReference type="GO" id="GO:0015798">
    <property type="term" value="P:myo-inositol transport"/>
    <property type="evidence" value="ECO:0007669"/>
    <property type="project" value="UniProtKB-ARBA"/>
</dbReference>
<sequence length="675" mass="75736">MSFDFSDEKKLSSIDARKIQNSTAPSTPENTSKIESDRRTALESYNDELDGCTEVENSPVRPAATFGARQEYLSPEHLRATINARLANPLAGFTQRQLSQQGVELALKYGMKDPEDVRAFKLGARLAQDSKRYAKMEELTAEECSAIEREITHKWSLPWSLIIVIVLCSFCAAVQGMDETVINGSHIFFAREFGIDNVKSSRDTWLLGLVNAAPYLCCATVGCWLTIPFNNWWGRKGTIIFACIISATACIWQSCTSTWWHLLIARFFLGLGIGPKSATSPMYAAECSPPSVRGALVMQWQLWTAFGLMCGLVADLCFYYVPDSSHVTGLNWRLMMASPCIPALVVICFGFLCPESPRWYMSKGKVANAYESMVQLRFNKVQAARDIFHIYTLLQAERTGAKLGQNKMKELFTVPRNRRALQASEIVMFMQQFCGINIIGYYSSAIFLKAGFSEISSLGASLGWGTINFLFSFPAIYTIDTYGRRSLLLTTLPLMSLCLFFTGFSFWIKGQAQIACVALGTFLFAFCYSPGASAVPFTYSAEAYPSYIRSQGMSLATSTTWFFNFILTVTWPSLLKDLHHQGAFSFYAIWNIIGFFAVLFFVPETKGKSLEELDDVFSVRSTDHAAYGKQQFICFIRKHILRRKTKSDDQFKNSQQGVKTKDIHQDMETGDSSKN</sequence>
<evidence type="ECO:0000256" key="3">
    <source>
        <dbReference type="ARBA" id="ARBA00022448"/>
    </source>
</evidence>
<keyword evidence="3" id="KW-0813">Transport</keyword>
<evidence type="ECO:0000256" key="7">
    <source>
        <dbReference type="SAM" id="MobiDB-lite"/>
    </source>
</evidence>
<evidence type="ECO:0000256" key="6">
    <source>
        <dbReference type="ARBA" id="ARBA00023136"/>
    </source>
</evidence>
<feature type="transmembrane region" description="Helical" evidence="8">
    <location>
        <begin position="300"/>
        <end position="321"/>
    </location>
</feature>
<feature type="region of interest" description="Disordered" evidence="7">
    <location>
        <begin position="1"/>
        <end position="41"/>
    </location>
</feature>
<feature type="compositionally biased region" description="Basic and acidic residues" evidence="7">
    <location>
        <begin position="659"/>
        <end position="675"/>
    </location>
</feature>
<dbReference type="FunFam" id="1.20.1250.20:FF:000100">
    <property type="entry name" value="MFS sugar transporter, putative"/>
    <property type="match status" value="1"/>
</dbReference>
<feature type="transmembrane region" description="Helical" evidence="8">
    <location>
        <begin position="205"/>
        <end position="225"/>
    </location>
</feature>
<comment type="similarity">
    <text evidence="2">Belongs to the major facilitator superfamily. Sugar transporter (TC 2.A.1.1) family.</text>
</comment>
<comment type="subcellular location">
    <subcellularLocation>
        <location evidence="1">Membrane</location>
        <topology evidence="1">Multi-pass membrane protein</topology>
    </subcellularLocation>
</comment>
<dbReference type="Proteomes" id="UP000285326">
    <property type="component" value="Unassembled WGS sequence"/>
</dbReference>
<evidence type="ECO:0000256" key="2">
    <source>
        <dbReference type="ARBA" id="ARBA00010992"/>
    </source>
</evidence>
<feature type="transmembrane region" description="Helical" evidence="8">
    <location>
        <begin position="552"/>
        <end position="571"/>
    </location>
</feature>
<evidence type="ECO:0000256" key="1">
    <source>
        <dbReference type="ARBA" id="ARBA00004141"/>
    </source>
</evidence>
<evidence type="ECO:0000256" key="4">
    <source>
        <dbReference type="ARBA" id="ARBA00022692"/>
    </source>
</evidence>
<evidence type="ECO:0000256" key="5">
    <source>
        <dbReference type="ARBA" id="ARBA00022989"/>
    </source>
</evidence>
<feature type="transmembrane region" description="Helical" evidence="8">
    <location>
        <begin position="237"/>
        <end position="254"/>
    </location>
</feature>
<comment type="caution">
    <text evidence="10">The sequence shown here is derived from an EMBL/GenBank/DDBJ whole genome shotgun (WGS) entry which is preliminary data.</text>
</comment>
<dbReference type="InterPro" id="IPR050814">
    <property type="entry name" value="Myo-inositol_Transporter"/>
</dbReference>
<dbReference type="PRINTS" id="PR00171">
    <property type="entry name" value="SUGRTRNSPORT"/>
</dbReference>
<feature type="transmembrane region" description="Helical" evidence="8">
    <location>
        <begin position="486"/>
        <end position="506"/>
    </location>
</feature>
<protein>
    <submittedName>
        <fullName evidence="10">Putative metabolite transport protein YwtG</fullName>
    </submittedName>
</protein>
<keyword evidence="5 8" id="KW-1133">Transmembrane helix</keyword>
<feature type="transmembrane region" description="Helical" evidence="8">
    <location>
        <begin position="512"/>
        <end position="531"/>
    </location>
</feature>
<dbReference type="Gene3D" id="1.20.1250.20">
    <property type="entry name" value="MFS general substrate transporter like domains"/>
    <property type="match status" value="1"/>
</dbReference>
<feature type="transmembrane region" description="Helical" evidence="8">
    <location>
        <begin position="157"/>
        <end position="177"/>
    </location>
</feature>
<feature type="transmembrane region" description="Helical" evidence="8">
    <location>
        <begin position="333"/>
        <end position="353"/>
    </location>
</feature>
<dbReference type="Pfam" id="PF00083">
    <property type="entry name" value="Sugar_tr"/>
    <property type="match status" value="1"/>
</dbReference>
<gene>
    <name evidence="10" type="ORF">GcM1_247113</name>
</gene>
<dbReference type="AlphaFoldDB" id="A0A420IDM8"/>
<dbReference type="GO" id="GO:0022857">
    <property type="term" value="F:transmembrane transporter activity"/>
    <property type="evidence" value="ECO:0007669"/>
    <property type="project" value="InterPro"/>
</dbReference>
<evidence type="ECO:0000313" key="11">
    <source>
        <dbReference type="Proteomes" id="UP000285326"/>
    </source>
</evidence>
<accession>A0A420IDM8</accession>
<feature type="compositionally biased region" description="Basic and acidic residues" evidence="7">
    <location>
        <begin position="32"/>
        <end position="41"/>
    </location>
</feature>
<dbReference type="PANTHER" id="PTHR48020:SF25">
    <property type="entry name" value="SUGAR TRANSPORTER, PUTATIVE (AFU_ORTHOLOGUE AFUA_7G05830)-RELATED"/>
    <property type="match status" value="1"/>
</dbReference>
<keyword evidence="6 8" id="KW-0472">Membrane</keyword>
<keyword evidence="4 8" id="KW-0812">Transmembrane</keyword>
<proteinExistence type="inferred from homology"/>
<dbReference type="InterPro" id="IPR036259">
    <property type="entry name" value="MFS_trans_sf"/>
</dbReference>
<feature type="transmembrane region" description="Helical" evidence="8">
    <location>
        <begin position="460"/>
        <end position="479"/>
    </location>
</feature>
<dbReference type="InterPro" id="IPR020846">
    <property type="entry name" value="MFS_dom"/>
</dbReference>
<dbReference type="GO" id="GO:0016020">
    <property type="term" value="C:membrane"/>
    <property type="evidence" value="ECO:0007669"/>
    <property type="project" value="UniProtKB-SubCell"/>
</dbReference>
<dbReference type="NCBIfam" id="TIGR00879">
    <property type="entry name" value="SP"/>
    <property type="match status" value="1"/>
</dbReference>
<organism evidence="10 11">
    <name type="scientific">Golovinomyces cichoracearum</name>
    <dbReference type="NCBI Taxonomy" id="62708"/>
    <lineage>
        <taxon>Eukaryota</taxon>
        <taxon>Fungi</taxon>
        <taxon>Dikarya</taxon>
        <taxon>Ascomycota</taxon>
        <taxon>Pezizomycotina</taxon>
        <taxon>Leotiomycetes</taxon>
        <taxon>Erysiphales</taxon>
        <taxon>Erysiphaceae</taxon>
        <taxon>Golovinomyces</taxon>
    </lineage>
</organism>
<evidence type="ECO:0000313" key="10">
    <source>
        <dbReference type="EMBL" id="RKF72643.1"/>
    </source>
</evidence>
<dbReference type="PANTHER" id="PTHR48020">
    <property type="entry name" value="PROTON MYO-INOSITOL COTRANSPORTER"/>
    <property type="match status" value="1"/>
</dbReference>
<evidence type="ECO:0000259" key="9">
    <source>
        <dbReference type="PROSITE" id="PS50850"/>
    </source>
</evidence>
<dbReference type="EMBL" id="MCBS01024748">
    <property type="protein sequence ID" value="RKF72643.1"/>
    <property type="molecule type" value="Genomic_DNA"/>
</dbReference>
<name>A0A420IDM8_9PEZI</name>
<feature type="compositionally biased region" description="Basic and acidic residues" evidence="7">
    <location>
        <begin position="1"/>
        <end position="18"/>
    </location>
</feature>
<dbReference type="PROSITE" id="PS50850">
    <property type="entry name" value="MFS"/>
    <property type="match status" value="1"/>
</dbReference>
<feature type="domain" description="Major facilitator superfamily (MFS) profile" evidence="9">
    <location>
        <begin position="164"/>
        <end position="606"/>
    </location>
</feature>
<feature type="transmembrane region" description="Helical" evidence="8">
    <location>
        <begin position="426"/>
        <end position="448"/>
    </location>
</feature>
<feature type="transmembrane region" description="Helical" evidence="8">
    <location>
        <begin position="583"/>
        <end position="602"/>
    </location>
</feature>
<feature type="compositionally biased region" description="Polar residues" evidence="7">
    <location>
        <begin position="19"/>
        <end position="31"/>
    </location>
</feature>
<dbReference type="GO" id="GO:0015791">
    <property type="term" value="P:polyol transmembrane transport"/>
    <property type="evidence" value="ECO:0007669"/>
    <property type="project" value="UniProtKB-ARBA"/>
</dbReference>
<dbReference type="SUPFAM" id="SSF103473">
    <property type="entry name" value="MFS general substrate transporter"/>
    <property type="match status" value="1"/>
</dbReference>
<dbReference type="InterPro" id="IPR005828">
    <property type="entry name" value="MFS_sugar_transport-like"/>
</dbReference>
<dbReference type="InterPro" id="IPR003663">
    <property type="entry name" value="Sugar/inositol_transpt"/>
</dbReference>